<accession>E4T6T2</accession>
<dbReference type="Pfam" id="PF13715">
    <property type="entry name" value="CarbopepD_reg_2"/>
    <property type="match status" value="1"/>
</dbReference>
<reference evidence="2 3" key="2">
    <citation type="journal article" date="2011" name="Stand. Genomic Sci.">
        <title>Complete genome sequence of Paludibacter propionicigenes type strain (WB4).</title>
        <authorList>
            <person name="Gronow S."/>
            <person name="Munk C."/>
            <person name="Lapidus A."/>
            <person name="Nolan M."/>
            <person name="Lucas S."/>
            <person name="Hammon N."/>
            <person name="Deshpande S."/>
            <person name="Cheng J.F."/>
            <person name="Tapia R."/>
            <person name="Han C."/>
            <person name="Goodwin L."/>
            <person name="Pitluck S."/>
            <person name="Liolios K."/>
            <person name="Ivanova N."/>
            <person name="Mavromatis K."/>
            <person name="Mikhailova N."/>
            <person name="Pati A."/>
            <person name="Chen A."/>
            <person name="Palaniappan K."/>
            <person name="Land M."/>
            <person name="Hauser L."/>
            <person name="Chang Y.J."/>
            <person name="Jeffries C.D."/>
            <person name="Brambilla E."/>
            <person name="Rohde M."/>
            <person name="Goker M."/>
            <person name="Detter J.C."/>
            <person name="Woyke T."/>
            <person name="Bristow J."/>
            <person name="Eisen J.A."/>
            <person name="Markowitz V."/>
            <person name="Hugenholtz P."/>
            <person name="Kyrpides N.C."/>
            <person name="Klenk H.P."/>
        </authorList>
    </citation>
    <scope>NUCLEOTIDE SEQUENCE [LARGE SCALE GENOMIC DNA]</scope>
    <source>
        <strain evidence="3">DSM 17365 / JCM 13257 / WB4</strain>
    </source>
</reference>
<feature type="transmembrane region" description="Helical" evidence="1">
    <location>
        <begin position="69"/>
        <end position="90"/>
    </location>
</feature>
<gene>
    <name evidence="2" type="ordered locus">Palpr_2290</name>
</gene>
<dbReference type="HOGENOM" id="CLU_049705_0_0_10"/>
<keyword evidence="3" id="KW-1185">Reference proteome</keyword>
<dbReference type="eggNOG" id="COG0810">
    <property type="taxonomic scope" value="Bacteria"/>
</dbReference>
<evidence type="ECO:0000313" key="2">
    <source>
        <dbReference type="EMBL" id="ADQ80426.1"/>
    </source>
</evidence>
<reference key="1">
    <citation type="submission" date="2010-11" db="EMBL/GenBank/DDBJ databases">
        <title>The complete genome of Paludibacter propionicigenes DSM 17365.</title>
        <authorList>
            <consortium name="US DOE Joint Genome Institute (JGI-PGF)"/>
            <person name="Lucas S."/>
            <person name="Copeland A."/>
            <person name="Lapidus A."/>
            <person name="Bruce D."/>
            <person name="Goodwin L."/>
            <person name="Pitluck S."/>
            <person name="Kyrpides N."/>
            <person name="Mavromatis K."/>
            <person name="Ivanova N."/>
            <person name="Munk A.C."/>
            <person name="Brettin T."/>
            <person name="Detter J.C."/>
            <person name="Han C."/>
            <person name="Tapia R."/>
            <person name="Land M."/>
            <person name="Hauser L."/>
            <person name="Markowitz V."/>
            <person name="Cheng J.-F."/>
            <person name="Hugenholtz P."/>
            <person name="Woyke T."/>
            <person name="Wu D."/>
            <person name="Gronow S."/>
            <person name="Wellnitz S."/>
            <person name="Brambilla E."/>
            <person name="Klenk H.-P."/>
            <person name="Eisen J.A."/>
        </authorList>
    </citation>
    <scope>NUCLEOTIDE SEQUENCE</scope>
    <source>
        <strain>WB4</strain>
    </source>
</reference>
<keyword evidence="1" id="KW-1133">Transmembrane helix</keyword>
<dbReference type="RefSeq" id="WP_013445795.1">
    <property type="nucleotide sequence ID" value="NC_014734.1"/>
</dbReference>
<dbReference type="OrthoDB" id="1112758at2"/>
<keyword evidence="1" id="KW-0472">Membrane</keyword>
<dbReference type="STRING" id="694427.Palpr_2290"/>
<evidence type="ECO:0000256" key="1">
    <source>
        <dbReference type="SAM" id="Phobius"/>
    </source>
</evidence>
<dbReference type="KEGG" id="ppn:Palpr_2290"/>
<evidence type="ECO:0000313" key="3">
    <source>
        <dbReference type="Proteomes" id="UP000008718"/>
    </source>
</evidence>
<dbReference type="InterPro" id="IPR008969">
    <property type="entry name" value="CarboxyPept-like_regulatory"/>
</dbReference>
<protein>
    <recommendedName>
        <fullName evidence="4">TonB-dependent receptor plug</fullName>
    </recommendedName>
</protein>
<name>E4T6T2_PALPW</name>
<proteinExistence type="predicted"/>
<dbReference type="Gene3D" id="2.60.40.1120">
    <property type="entry name" value="Carboxypeptidase-like, regulatory domain"/>
    <property type="match status" value="1"/>
</dbReference>
<dbReference type="Proteomes" id="UP000008718">
    <property type="component" value="Chromosome"/>
</dbReference>
<evidence type="ECO:0008006" key="4">
    <source>
        <dbReference type="Google" id="ProtNLM"/>
    </source>
</evidence>
<organism evidence="2 3">
    <name type="scientific">Paludibacter propionicigenes (strain DSM 17365 / JCM 13257 / WB4)</name>
    <dbReference type="NCBI Taxonomy" id="694427"/>
    <lineage>
        <taxon>Bacteria</taxon>
        <taxon>Pseudomonadati</taxon>
        <taxon>Bacteroidota</taxon>
        <taxon>Bacteroidia</taxon>
        <taxon>Bacteroidales</taxon>
        <taxon>Paludibacteraceae</taxon>
        <taxon>Paludibacter</taxon>
    </lineage>
</organism>
<sequence length="421" mass="46320">MRLIEYIQGKRRGKEANKLEREAMNDPFLQDAIDGFDAVEGNHVQDIDDLERSIMQQATRRKRFVPYRAWAIGVAASVVLMLGIGSLFYFRTEQPKVIALHPPVRVTLPPADTARKSIPAPEERAVAQHLDKKLRKPVAVLSVPPVADSNAEPIKTQEEINESKQHISVSDVSPGYDIADVHSTKDIADVMSFRPVDSNKTQADKVQAVSVNGSPVQKESATRTITKLSDVKAPSGVITGQVLDDAGEPLIGATVKVKGMNNGTITNAEGKFELPAQLNGKDKLVASYIGYQNEEVPAAGNSYIIKLKPSNSALSEVVVVGYASQRKSSVVGSIRETPVTGEKFGEKEFEKYYKTHHRAGLCDRTEYELKARFRIDANGKPLQIEVTQSPCPEIEQEFTALLMGSPAWTKTNRTVKLTIRM</sequence>
<dbReference type="SUPFAM" id="SSF49464">
    <property type="entry name" value="Carboxypeptidase regulatory domain-like"/>
    <property type="match status" value="1"/>
</dbReference>
<dbReference type="AlphaFoldDB" id="E4T6T2"/>
<keyword evidence="1" id="KW-0812">Transmembrane</keyword>
<dbReference type="EMBL" id="CP002345">
    <property type="protein sequence ID" value="ADQ80426.1"/>
    <property type="molecule type" value="Genomic_DNA"/>
</dbReference>